<dbReference type="EMBL" id="CP003108">
    <property type="protein sequence ID" value="AET70776.1"/>
    <property type="molecule type" value="Genomic_DNA"/>
</dbReference>
<dbReference type="InterPro" id="IPR014710">
    <property type="entry name" value="RmlC-like_jellyroll"/>
</dbReference>
<keyword evidence="3" id="KW-1185">Reference proteome</keyword>
<dbReference type="Gene3D" id="2.60.120.10">
    <property type="entry name" value="Jelly Rolls"/>
    <property type="match status" value="2"/>
</dbReference>
<dbReference type="AlphaFoldDB" id="G7WEG3"/>
<evidence type="ECO:0000313" key="3">
    <source>
        <dbReference type="Proteomes" id="UP000006346"/>
    </source>
</evidence>
<reference evidence="2 3" key="2">
    <citation type="journal article" date="2012" name="J. Bacteriol.">
        <title>Complete genome sequences of Desulfosporosinus orientis DSM765T, Desulfosporosinus youngiae DSM17734T, Desulfosporosinus meridiei DSM13257T, and Desulfosporosinus acidiphilus DSM22704T.</title>
        <authorList>
            <person name="Pester M."/>
            <person name="Brambilla E."/>
            <person name="Alazard D."/>
            <person name="Rattei T."/>
            <person name="Weinmaier T."/>
            <person name="Han J."/>
            <person name="Lucas S."/>
            <person name="Lapidus A."/>
            <person name="Cheng J.F."/>
            <person name="Goodwin L."/>
            <person name="Pitluck S."/>
            <person name="Peters L."/>
            <person name="Ovchinnikova G."/>
            <person name="Teshima H."/>
            <person name="Detter J.C."/>
            <person name="Han C.S."/>
            <person name="Tapia R."/>
            <person name="Land M.L."/>
            <person name="Hauser L."/>
            <person name="Kyrpides N.C."/>
            <person name="Ivanova N.N."/>
            <person name="Pagani I."/>
            <person name="Huntmann M."/>
            <person name="Wei C.L."/>
            <person name="Davenport K.W."/>
            <person name="Daligault H."/>
            <person name="Chain P.S."/>
            <person name="Chen A."/>
            <person name="Mavromatis K."/>
            <person name="Markowitz V."/>
            <person name="Szeto E."/>
            <person name="Mikhailova N."/>
            <person name="Pati A."/>
            <person name="Wagner M."/>
            <person name="Woyke T."/>
            <person name="Ollivier B."/>
            <person name="Klenk H.P."/>
            <person name="Spring S."/>
            <person name="Loy A."/>
        </authorList>
    </citation>
    <scope>NUCLEOTIDE SEQUENCE [LARGE SCALE GENOMIC DNA]</scope>
    <source>
        <strain evidence="3">ATCC 19365 / DSM 765 / NCIMB 8382 / VKM B-1628</strain>
    </source>
</reference>
<accession>G7WEG3</accession>
<reference evidence="3" key="1">
    <citation type="submission" date="2011-11" db="EMBL/GenBank/DDBJ databases">
        <title>Complete sequence of Desulfosporosinus orientis DSM 765.</title>
        <authorList>
            <person name="Lucas S."/>
            <person name="Han J."/>
            <person name="Lapidus A."/>
            <person name="Cheng J.-F."/>
            <person name="Goodwin L."/>
            <person name="Pitluck S."/>
            <person name="Peters L."/>
            <person name="Ovchinnikova G."/>
            <person name="Teshima H."/>
            <person name="Detter J.C."/>
            <person name="Han C."/>
            <person name="Tapia R."/>
            <person name="Land M."/>
            <person name="Hauser L."/>
            <person name="Kyrpides N."/>
            <person name="Ivanova N."/>
            <person name="Pagani I."/>
            <person name="Pester M."/>
            <person name="Spring S."/>
            <person name="Ollivier B."/>
            <person name="Rattei T."/>
            <person name="Klenk H.-P."/>
            <person name="Wagner M."/>
            <person name="Loy A."/>
            <person name="Woyke T."/>
        </authorList>
    </citation>
    <scope>NUCLEOTIDE SEQUENCE [LARGE SCALE GENOMIC DNA]</scope>
    <source>
        <strain evidence="3">ATCC 19365 / DSM 765 / NCIMB 8382 / VKM B-1628</strain>
    </source>
</reference>
<dbReference type="InterPro" id="IPR017627">
    <property type="entry name" value="UGHY"/>
</dbReference>
<dbReference type="eggNOG" id="COG3257">
    <property type="taxonomic scope" value="Bacteria"/>
</dbReference>
<protein>
    <submittedName>
        <fullName evidence="2">Uncharacterized protein, possibly involved in glyoxylate utilization</fullName>
    </submittedName>
</protein>
<dbReference type="CDD" id="cd02211">
    <property type="entry name" value="cupin_UGlyAH_N"/>
    <property type="match status" value="1"/>
</dbReference>
<dbReference type="RefSeq" id="WP_014187578.1">
    <property type="nucleotide sequence ID" value="NC_016584.1"/>
</dbReference>
<dbReference type="InterPro" id="IPR011051">
    <property type="entry name" value="RmlC_Cupin_sf"/>
</dbReference>
<dbReference type="KEGG" id="dor:Desor_5400"/>
<dbReference type="HOGENOM" id="CLU_056083_3_0_9"/>
<evidence type="ECO:0000259" key="1">
    <source>
        <dbReference type="Pfam" id="PF07883"/>
    </source>
</evidence>
<dbReference type="InterPro" id="IPR044704">
    <property type="entry name" value="UGlyAH_cupin_N"/>
</dbReference>
<organism evidence="2 3">
    <name type="scientific">Desulfosporosinus orientis (strain ATCC 19365 / DSM 765 / NCIMB 8382 / VKM B-1628 / Singapore I)</name>
    <name type="common">Desulfotomaculum orientis</name>
    <dbReference type="NCBI Taxonomy" id="768706"/>
    <lineage>
        <taxon>Bacteria</taxon>
        <taxon>Bacillati</taxon>
        <taxon>Bacillota</taxon>
        <taxon>Clostridia</taxon>
        <taxon>Eubacteriales</taxon>
        <taxon>Desulfitobacteriaceae</taxon>
        <taxon>Desulfosporosinus</taxon>
    </lineage>
</organism>
<dbReference type="PATRIC" id="fig|768706.3.peg.5500"/>
<dbReference type="InterPro" id="IPR013096">
    <property type="entry name" value="Cupin_2"/>
</dbReference>
<dbReference type="PANTHER" id="PTHR34571">
    <property type="entry name" value="(S)-UREIDOGLYCINE AMINOHYDROLASE"/>
    <property type="match status" value="1"/>
</dbReference>
<dbReference type="OrthoDB" id="9814939at2"/>
<dbReference type="GO" id="GO:0071522">
    <property type="term" value="F:ureidoglycine aminohydrolase activity"/>
    <property type="evidence" value="ECO:0007669"/>
    <property type="project" value="InterPro"/>
</dbReference>
<evidence type="ECO:0000313" key="2">
    <source>
        <dbReference type="EMBL" id="AET70776.1"/>
    </source>
</evidence>
<dbReference type="Proteomes" id="UP000006346">
    <property type="component" value="Chromosome"/>
</dbReference>
<dbReference type="CDD" id="cd02212">
    <property type="entry name" value="cupin_UGlyAH_C"/>
    <property type="match status" value="1"/>
</dbReference>
<dbReference type="InterPro" id="IPR044697">
    <property type="entry name" value="UGlyAH_cupin_C"/>
</dbReference>
<dbReference type="STRING" id="768706.Desor_5400"/>
<dbReference type="Pfam" id="PF07883">
    <property type="entry name" value="Cupin_2"/>
    <property type="match status" value="1"/>
</dbReference>
<proteinExistence type="predicted"/>
<dbReference type="SUPFAM" id="SSF51182">
    <property type="entry name" value="RmlC-like cupins"/>
    <property type="match status" value="1"/>
</dbReference>
<feature type="domain" description="Cupin type-2" evidence="1">
    <location>
        <begin position="177"/>
        <end position="239"/>
    </location>
</feature>
<gene>
    <name evidence="2" type="ordered locus">Desor_5400</name>
</gene>
<dbReference type="NCBIfam" id="TIGR03214">
    <property type="entry name" value="ura-cupin"/>
    <property type="match status" value="1"/>
</dbReference>
<dbReference type="PANTHER" id="PTHR34571:SF1">
    <property type="entry name" value="(S)-UREIDOGLYCINE AMINOHYDROLASE"/>
    <property type="match status" value="1"/>
</dbReference>
<sequence length="253" mass="28615">MGYPNDLLATRAIIKHGRYAVIPPQGRVNNVIPNLENCKVSVIASPEMGAKFAFYTVEIQPGGGTTLPFQEEGIETFVFSISGQGVVQVEQQKFDLSDNGYVFAPASQAVSLANQSETVWRILLYKQRYRQLEGYEARVVVGNLADLPNEAYDEMENVRIRNLLPADLGFDVNFHTLTFEPGGCHPFVETHLQEHGLYFLDGEGVYLIDDKWLPVKAEDFIWFGPYVPQAFYCSGRKNAWYIYTKDCNRDVQL</sequence>
<name>G7WEG3_DESOD</name>